<dbReference type="Pfam" id="PF21788">
    <property type="entry name" value="TNP-like_GBD"/>
    <property type="match status" value="1"/>
</dbReference>
<dbReference type="AlphaFoldDB" id="A0AAW1L752"/>
<evidence type="ECO:0000256" key="1">
    <source>
        <dbReference type="SAM" id="MobiDB-lite"/>
    </source>
</evidence>
<protein>
    <recommendedName>
        <fullName evidence="2">Transposable element P transposase-like GTP-binding insertion domain-containing protein</fullName>
    </recommendedName>
</protein>
<reference evidence="3 4" key="1">
    <citation type="journal article" date="2024" name="BMC Genomics">
        <title>De novo assembly and annotation of Popillia japonica's genome with initial clues to its potential as an invasive pest.</title>
        <authorList>
            <person name="Cucini C."/>
            <person name="Boschi S."/>
            <person name="Funari R."/>
            <person name="Cardaioli E."/>
            <person name="Iannotti N."/>
            <person name="Marturano G."/>
            <person name="Paoli F."/>
            <person name="Bruttini M."/>
            <person name="Carapelli A."/>
            <person name="Frati F."/>
            <person name="Nardi F."/>
        </authorList>
    </citation>
    <scope>NUCLEOTIDE SEQUENCE [LARGE SCALE GENOMIC DNA]</scope>
    <source>
        <strain evidence="3">DMR45628</strain>
    </source>
</reference>
<evidence type="ECO:0000313" key="4">
    <source>
        <dbReference type="Proteomes" id="UP001458880"/>
    </source>
</evidence>
<keyword evidence="4" id="KW-1185">Reference proteome</keyword>
<organism evidence="3 4">
    <name type="scientific">Popillia japonica</name>
    <name type="common">Japanese beetle</name>
    <dbReference type="NCBI Taxonomy" id="7064"/>
    <lineage>
        <taxon>Eukaryota</taxon>
        <taxon>Metazoa</taxon>
        <taxon>Ecdysozoa</taxon>
        <taxon>Arthropoda</taxon>
        <taxon>Hexapoda</taxon>
        <taxon>Insecta</taxon>
        <taxon>Pterygota</taxon>
        <taxon>Neoptera</taxon>
        <taxon>Endopterygota</taxon>
        <taxon>Coleoptera</taxon>
        <taxon>Polyphaga</taxon>
        <taxon>Scarabaeiformia</taxon>
        <taxon>Scarabaeidae</taxon>
        <taxon>Rutelinae</taxon>
        <taxon>Popillia</taxon>
    </lineage>
</organism>
<dbReference type="Proteomes" id="UP001458880">
    <property type="component" value="Unassembled WGS sequence"/>
</dbReference>
<dbReference type="InterPro" id="IPR048366">
    <property type="entry name" value="TNP-like_GBD"/>
</dbReference>
<feature type="domain" description="Transposable element P transposase-like GTP-binding insertion" evidence="2">
    <location>
        <begin position="19"/>
        <end position="86"/>
    </location>
</feature>
<sequence>MICPISLKLYEITNKTNVKFTWKEGEQTARWDDIVKMYELDVGDFDTRVLNKLTDQHVYADKIKVMKVKLVSQVFSQRVSSVMRGLVRLVPEEDDISSVDILDDEEPPYYTLSQTSDPMVINRHAYIAGYMARRILKSIGSCKTCRTSLVSTKNTEQHILIECRTYSAKALVRPETGFISLFDENQKETILLHLLGEDTYETYMSVLEHSPVDPLTSAYELAKQRLNYLPKKLGRNVLHAKKSDKVMKLGFIALHATSSNPKEKSFGNKSGKHGGQMIGPNRLVQYS</sequence>
<gene>
    <name evidence="3" type="ORF">QE152_g14456</name>
</gene>
<feature type="region of interest" description="Disordered" evidence="1">
    <location>
        <begin position="260"/>
        <end position="287"/>
    </location>
</feature>
<dbReference type="EMBL" id="JASPKY010000145">
    <property type="protein sequence ID" value="KAK9730592.1"/>
    <property type="molecule type" value="Genomic_DNA"/>
</dbReference>
<comment type="caution">
    <text evidence="3">The sequence shown here is derived from an EMBL/GenBank/DDBJ whole genome shotgun (WGS) entry which is preliminary data.</text>
</comment>
<evidence type="ECO:0000313" key="3">
    <source>
        <dbReference type="EMBL" id="KAK9730592.1"/>
    </source>
</evidence>
<proteinExistence type="predicted"/>
<name>A0AAW1L752_POPJA</name>
<accession>A0AAW1L752</accession>
<evidence type="ECO:0000259" key="2">
    <source>
        <dbReference type="Pfam" id="PF21788"/>
    </source>
</evidence>